<keyword evidence="3" id="KW-0804">Transcription</keyword>
<evidence type="ECO:0000256" key="2">
    <source>
        <dbReference type="ARBA" id="ARBA00023125"/>
    </source>
</evidence>
<evidence type="ECO:0000313" key="6">
    <source>
        <dbReference type="Proteomes" id="UP000246635"/>
    </source>
</evidence>
<accession>A0A2V2YWV3</accession>
<dbReference type="Pfam" id="PF02311">
    <property type="entry name" value="AraC_binding"/>
    <property type="match status" value="1"/>
</dbReference>
<organism evidence="5 6">
    <name type="scientific">Paenibacillus cellulosilyticus</name>
    <dbReference type="NCBI Taxonomy" id="375489"/>
    <lineage>
        <taxon>Bacteria</taxon>
        <taxon>Bacillati</taxon>
        <taxon>Bacillota</taxon>
        <taxon>Bacilli</taxon>
        <taxon>Bacillales</taxon>
        <taxon>Paenibacillaceae</taxon>
        <taxon>Paenibacillus</taxon>
    </lineage>
</organism>
<dbReference type="AlphaFoldDB" id="A0A2V2YWV3"/>
<dbReference type="Gene3D" id="1.10.10.60">
    <property type="entry name" value="Homeodomain-like"/>
    <property type="match status" value="2"/>
</dbReference>
<gene>
    <name evidence="5" type="ORF">DFQ01_105220</name>
</gene>
<dbReference type="SUPFAM" id="SSF46689">
    <property type="entry name" value="Homeodomain-like"/>
    <property type="match status" value="2"/>
</dbReference>
<dbReference type="RefSeq" id="WP_110043762.1">
    <property type="nucleotide sequence ID" value="NZ_CP054612.1"/>
</dbReference>
<evidence type="ECO:0000259" key="4">
    <source>
        <dbReference type="PROSITE" id="PS01124"/>
    </source>
</evidence>
<reference evidence="5 6" key="1">
    <citation type="submission" date="2018-05" db="EMBL/GenBank/DDBJ databases">
        <title>Genomic Encyclopedia of Type Strains, Phase III (KMG-III): the genomes of soil and plant-associated and newly described type strains.</title>
        <authorList>
            <person name="Whitman W."/>
        </authorList>
    </citation>
    <scope>NUCLEOTIDE SEQUENCE [LARGE SCALE GENOMIC DNA]</scope>
    <source>
        <strain evidence="5 6">CECT 5696</strain>
    </source>
</reference>
<sequence>MKANEQSFWQTYLSGMKLHVAIAHYTKVPPSWNEDDYVPDVNKLYWIEEGEGYLKVGDHKVLPKPGELCLLPADVRQSYGTTSDNTFGKYWCHFTAKVGSFNLFELLKTPITVRIQDSERVRESFKRLVHYHNSTEWTAAIHVQSAMLDLIAAFVEHADPITVQAPASGTMDKMNVVLAYIDEHLSESLTVDQLAQLVHFHPNYFIRLFKNTTGLSPIQYVNHKRMDKAKQLLAFTNKSVSAIAETLTMDAPYFSRLFKEYTALSPTDFRELALAGSEATVPNPS</sequence>
<dbReference type="PANTHER" id="PTHR43280:SF2">
    <property type="entry name" value="HTH-TYPE TRANSCRIPTIONAL REGULATOR EXSA"/>
    <property type="match status" value="1"/>
</dbReference>
<evidence type="ECO:0000313" key="5">
    <source>
        <dbReference type="EMBL" id="PWW05236.1"/>
    </source>
</evidence>
<dbReference type="PANTHER" id="PTHR43280">
    <property type="entry name" value="ARAC-FAMILY TRANSCRIPTIONAL REGULATOR"/>
    <property type="match status" value="1"/>
</dbReference>
<dbReference type="OrthoDB" id="9780667at2"/>
<dbReference type="InterPro" id="IPR037923">
    <property type="entry name" value="HTH-like"/>
</dbReference>
<keyword evidence="2" id="KW-0238">DNA-binding</keyword>
<dbReference type="SMART" id="SM00342">
    <property type="entry name" value="HTH_ARAC"/>
    <property type="match status" value="1"/>
</dbReference>
<evidence type="ECO:0000256" key="1">
    <source>
        <dbReference type="ARBA" id="ARBA00023015"/>
    </source>
</evidence>
<dbReference type="InterPro" id="IPR003313">
    <property type="entry name" value="AraC-bd"/>
</dbReference>
<evidence type="ECO:0000256" key="3">
    <source>
        <dbReference type="ARBA" id="ARBA00023163"/>
    </source>
</evidence>
<dbReference type="SUPFAM" id="SSF51215">
    <property type="entry name" value="Regulatory protein AraC"/>
    <property type="match status" value="1"/>
</dbReference>
<protein>
    <submittedName>
        <fullName evidence="5">AraC-like protein</fullName>
    </submittedName>
</protein>
<name>A0A2V2YWV3_9BACL</name>
<dbReference type="PROSITE" id="PS01124">
    <property type="entry name" value="HTH_ARAC_FAMILY_2"/>
    <property type="match status" value="1"/>
</dbReference>
<dbReference type="EMBL" id="QGTQ01000005">
    <property type="protein sequence ID" value="PWW05236.1"/>
    <property type="molecule type" value="Genomic_DNA"/>
</dbReference>
<proteinExistence type="predicted"/>
<dbReference type="GO" id="GO:0003700">
    <property type="term" value="F:DNA-binding transcription factor activity"/>
    <property type="evidence" value="ECO:0007669"/>
    <property type="project" value="InterPro"/>
</dbReference>
<dbReference type="Gene3D" id="2.60.120.280">
    <property type="entry name" value="Regulatory protein AraC"/>
    <property type="match status" value="1"/>
</dbReference>
<dbReference type="Proteomes" id="UP000246635">
    <property type="component" value="Unassembled WGS sequence"/>
</dbReference>
<dbReference type="InterPro" id="IPR009057">
    <property type="entry name" value="Homeodomain-like_sf"/>
</dbReference>
<feature type="domain" description="HTH araC/xylS-type" evidence="4">
    <location>
        <begin position="175"/>
        <end position="272"/>
    </location>
</feature>
<comment type="caution">
    <text evidence="5">The sequence shown here is derived from an EMBL/GenBank/DDBJ whole genome shotgun (WGS) entry which is preliminary data.</text>
</comment>
<dbReference type="Pfam" id="PF12833">
    <property type="entry name" value="HTH_18"/>
    <property type="match status" value="1"/>
</dbReference>
<dbReference type="InterPro" id="IPR018060">
    <property type="entry name" value="HTH_AraC"/>
</dbReference>
<keyword evidence="6" id="KW-1185">Reference proteome</keyword>
<dbReference type="GO" id="GO:0043565">
    <property type="term" value="F:sequence-specific DNA binding"/>
    <property type="evidence" value="ECO:0007669"/>
    <property type="project" value="InterPro"/>
</dbReference>
<keyword evidence="1" id="KW-0805">Transcription regulation</keyword>